<evidence type="ECO:0008006" key="7">
    <source>
        <dbReference type="Google" id="ProtNLM"/>
    </source>
</evidence>
<evidence type="ECO:0000313" key="4">
    <source>
        <dbReference type="EMBL" id="CAF1389277.1"/>
    </source>
</evidence>
<dbReference type="EMBL" id="CAJNOG010000811">
    <property type="protein sequence ID" value="CAF1362887.1"/>
    <property type="molecule type" value="Genomic_DNA"/>
</dbReference>
<evidence type="ECO:0000313" key="5">
    <source>
        <dbReference type="EMBL" id="CAF3882969.1"/>
    </source>
</evidence>
<feature type="transmembrane region" description="Helical" evidence="1">
    <location>
        <begin position="159"/>
        <end position="183"/>
    </location>
</feature>
<accession>A0A815C8N8</accession>
<dbReference type="Proteomes" id="UP000663844">
    <property type="component" value="Unassembled WGS sequence"/>
</dbReference>
<gene>
    <name evidence="2" type="ORF">IZO911_LOCUS32930</name>
    <name evidence="3" type="ORF">JYZ213_LOCUS35682</name>
    <name evidence="5" type="ORF">OXD698_LOCUS22996</name>
    <name evidence="4" type="ORF">VCS650_LOCUS35853</name>
</gene>
<dbReference type="Proteomes" id="UP000663860">
    <property type="component" value="Unassembled WGS sequence"/>
</dbReference>
<dbReference type="EMBL" id="CAJNOE010000586">
    <property type="protein sequence ID" value="CAF1280344.1"/>
    <property type="molecule type" value="Genomic_DNA"/>
</dbReference>
<keyword evidence="1" id="KW-0472">Membrane</keyword>
<dbReference type="EMBL" id="CAJNON010000837">
    <property type="protein sequence ID" value="CAF1389277.1"/>
    <property type="molecule type" value="Genomic_DNA"/>
</dbReference>
<dbReference type="Proteomes" id="UP000663845">
    <property type="component" value="Unassembled WGS sequence"/>
</dbReference>
<dbReference type="AlphaFoldDB" id="A0A815C8N8"/>
<evidence type="ECO:0000313" key="3">
    <source>
        <dbReference type="EMBL" id="CAF1362887.1"/>
    </source>
</evidence>
<protein>
    <recommendedName>
        <fullName evidence="7">G-protein coupled receptors family 1 profile domain-containing protein</fullName>
    </recommendedName>
</protein>
<evidence type="ECO:0000313" key="2">
    <source>
        <dbReference type="EMBL" id="CAF1280344.1"/>
    </source>
</evidence>
<keyword evidence="1" id="KW-0812">Transmembrane</keyword>
<proteinExistence type="predicted"/>
<evidence type="ECO:0000256" key="1">
    <source>
        <dbReference type="SAM" id="Phobius"/>
    </source>
</evidence>
<reference evidence="2" key="1">
    <citation type="submission" date="2021-02" db="EMBL/GenBank/DDBJ databases">
        <authorList>
            <person name="Nowell W R."/>
        </authorList>
    </citation>
    <scope>NUCLEOTIDE SEQUENCE</scope>
</reference>
<sequence length="209" mass="23975">MADHIEQCSNNFNEPVICQNGYGCHGYEIIENGKRNYRGECRNASTITIFPRLYFEITLIQGDSPFSEDWNHLGLTCSKQNLCNTRQQINKMIKLANDFYPWQYINFSLGLFDCFSNVCTPVALSVIATSLLIVRVLIQKRRVNQREIWRRNRKMVVQLASISIMYMIIWIPSVICFVVPLIVPSPLSSQLLSILVLSTLSVYVSGRIT</sequence>
<dbReference type="SUPFAM" id="SSF81321">
    <property type="entry name" value="Family A G protein-coupled receptor-like"/>
    <property type="match status" value="1"/>
</dbReference>
<feature type="transmembrane region" description="Helical" evidence="1">
    <location>
        <begin position="121"/>
        <end position="138"/>
    </location>
</feature>
<comment type="caution">
    <text evidence="2">The sequence shown here is derived from an EMBL/GenBank/DDBJ whole genome shotgun (WGS) entry which is preliminary data.</text>
</comment>
<feature type="transmembrane region" description="Helical" evidence="1">
    <location>
        <begin position="189"/>
        <end position="206"/>
    </location>
</feature>
<keyword evidence="1" id="KW-1133">Transmembrane helix</keyword>
<name>A0A815C8N8_9BILA</name>
<organism evidence="2 6">
    <name type="scientific">Adineta steineri</name>
    <dbReference type="NCBI Taxonomy" id="433720"/>
    <lineage>
        <taxon>Eukaryota</taxon>
        <taxon>Metazoa</taxon>
        <taxon>Spiralia</taxon>
        <taxon>Gnathifera</taxon>
        <taxon>Rotifera</taxon>
        <taxon>Eurotatoria</taxon>
        <taxon>Bdelloidea</taxon>
        <taxon>Adinetida</taxon>
        <taxon>Adinetidae</taxon>
        <taxon>Adineta</taxon>
    </lineage>
</organism>
<dbReference type="Gene3D" id="1.20.1070.10">
    <property type="entry name" value="Rhodopsin 7-helix transmembrane proteins"/>
    <property type="match status" value="1"/>
</dbReference>
<dbReference type="EMBL" id="CAJOAZ010002005">
    <property type="protein sequence ID" value="CAF3882969.1"/>
    <property type="molecule type" value="Genomic_DNA"/>
</dbReference>
<dbReference type="OrthoDB" id="9997014at2759"/>
<dbReference type="Proteomes" id="UP000663891">
    <property type="component" value="Unassembled WGS sequence"/>
</dbReference>
<evidence type="ECO:0000313" key="6">
    <source>
        <dbReference type="Proteomes" id="UP000663860"/>
    </source>
</evidence>